<dbReference type="AlphaFoldDB" id="A0AAN6X3U9"/>
<dbReference type="Proteomes" id="UP001302126">
    <property type="component" value="Unassembled WGS sequence"/>
</dbReference>
<proteinExistence type="inferred from homology"/>
<accession>A0AAN6X3U9</accession>
<comment type="caution">
    <text evidence="8">The sequence shown here is derived from an EMBL/GenBank/DDBJ whole genome shotgun (WGS) entry which is preliminary data.</text>
</comment>
<dbReference type="InterPro" id="IPR002933">
    <property type="entry name" value="Peptidase_M20"/>
</dbReference>
<organism evidence="8 9">
    <name type="scientific">Podospora australis</name>
    <dbReference type="NCBI Taxonomy" id="1536484"/>
    <lineage>
        <taxon>Eukaryota</taxon>
        <taxon>Fungi</taxon>
        <taxon>Dikarya</taxon>
        <taxon>Ascomycota</taxon>
        <taxon>Pezizomycotina</taxon>
        <taxon>Sordariomycetes</taxon>
        <taxon>Sordariomycetidae</taxon>
        <taxon>Sordariales</taxon>
        <taxon>Podosporaceae</taxon>
        <taxon>Podospora</taxon>
    </lineage>
</organism>
<comment type="cofactor">
    <cofactor evidence="1">
        <name>Zn(2+)</name>
        <dbReference type="ChEBI" id="CHEBI:29105"/>
    </cofactor>
</comment>
<feature type="domain" description="Peptidase M20 dimerisation" evidence="7">
    <location>
        <begin position="204"/>
        <end position="308"/>
    </location>
</feature>
<gene>
    <name evidence="8" type="ORF">QBC35DRAFT_485053</name>
</gene>
<dbReference type="EMBL" id="MU864355">
    <property type="protein sequence ID" value="KAK4192380.1"/>
    <property type="molecule type" value="Genomic_DNA"/>
</dbReference>
<dbReference type="PANTHER" id="PTHR43808:SF30">
    <property type="entry name" value="ACETYLORNITHINE DEACETYLASE"/>
    <property type="match status" value="1"/>
</dbReference>
<feature type="chain" id="PRO_5043007315" description="Peptidase M20 dimerisation domain-containing protein" evidence="6">
    <location>
        <begin position="21"/>
        <end position="403"/>
    </location>
</feature>
<keyword evidence="3" id="KW-0479">Metal-binding</keyword>
<evidence type="ECO:0000256" key="2">
    <source>
        <dbReference type="ARBA" id="ARBA00006247"/>
    </source>
</evidence>
<dbReference type="GO" id="GO:0046872">
    <property type="term" value="F:metal ion binding"/>
    <property type="evidence" value="ECO:0007669"/>
    <property type="project" value="UniProtKB-KW"/>
</dbReference>
<dbReference type="PROSITE" id="PS51257">
    <property type="entry name" value="PROKAR_LIPOPROTEIN"/>
    <property type="match status" value="1"/>
</dbReference>
<dbReference type="PROSITE" id="PS00758">
    <property type="entry name" value="ARGE_DAPE_CPG2_1"/>
    <property type="match status" value="1"/>
</dbReference>
<keyword evidence="4" id="KW-0378">Hydrolase</keyword>
<dbReference type="InterPro" id="IPR001261">
    <property type="entry name" value="ArgE/DapE_CS"/>
</dbReference>
<evidence type="ECO:0000256" key="4">
    <source>
        <dbReference type="ARBA" id="ARBA00022801"/>
    </source>
</evidence>
<evidence type="ECO:0000313" key="9">
    <source>
        <dbReference type="Proteomes" id="UP001302126"/>
    </source>
</evidence>
<evidence type="ECO:0000256" key="6">
    <source>
        <dbReference type="SAM" id="SignalP"/>
    </source>
</evidence>
<dbReference type="CDD" id="cd05652">
    <property type="entry name" value="M20_ArgE_DapE-like_fungal"/>
    <property type="match status" value="1"/>
</dbReference>
<evidence type="ECO:0000259" key="7">
    <source>
        <dbReference type="Pfam" id="PF07687"/>
    </source>
</evidence>
<protein>
    <recommendedName>
        <fullName evidence="7">Peptidase M20 dimerisation domain-containing protein</fullName>
    </recommendedName>
</protein>
<keyword evidence="9" id="KW-1185">Reference proteome</keyword>
<dbReference type="Gene3D" id="3.30.70.360">
    <property type="match status" value="1"/>
</dbReference>
<dbReference type="PANTHER" id="PTHR43808">
    <property type="entry name" value="ACETYLORNITHINE DEACETYLASE"/>
    <property type="match status" value="1"/>
</dbReference>
<keyword evidence="5" id="KW-0862">Zinc</keyword>
<dbReference type="SUPFAM" id="SSF53187">
    <property type="entry name" value="Zn-dependent exopeptidases"/>
    <property type="match status" value="1"/>
</dbReference>
<dbReference type="Pfam" id="PF07687">
    <property type="entry name" value="M20_dimer"/>
    <property type="match status" value="1"/>
</dbReference>
<dbReference type="Gene3D" id="3.40.630.10">
    <property type="entry name" value="Zn peptidases"/>
    <property type="match status" value="1"/>
</dbReference>
<keyword evidence="6" id="KW-0732">Signal</keyword>
<dbReference type="InterPro" id="IPR011650">
    <property type="entry name" value="Peptidase_M20_dimer"/>
</dbReference>
<feature type="signal peptide" evidence="6">
    <location>
        <begin position="1"/>
        <end position="20"/>
    </location>
</feature>
<dbReference type="Pfam" id="PF01546">
    <property type="entry name" value="Peptidase_M20"/>
    <property type="match status" value="1"/>
</dbReference>
<dbReference type="GO" id="GO:0016787">
    <property type="term" value="F:hydrolase activity"/>
    <property type="evidence" value="ECO:0007669"/>
    <property type="project" value="UniProtKB-KW"/>
</dbReference>
<dbReference type="InterPro" id="IPR036264">
    <property type="entry name" value="Bact_exopeptidase_dim_dom"/>
</dbReference>
<comment type="similarity">
    <text evidence="2">Belongs to the peptidase M20A family.</text>
</comment>
<name>A0AAN6X3U9_9PEZI</name>
<reference evidence="8" key="2">
    <citation type="submission" date="2023-05" db="EMBL/GenBank/DDBJ databases">
        <authorList>
            <consortium name="Lawrence Berkeley National Laboratory"/>
            <person name="Steindorff A."/>
            <person name="Hensen N."/>
            <person name="Bonometti L."/>
            <person name="Westerberg I."/>
            <person name="Brannstrom I.O."/>
            <person name="Guillou S."/>
            <person name="Cros-Aarteil S."/>
            <person name="Calhoun S."/>
            <person name="Haridas S."/>
            <person name="Kuo A."/>
            <person name="Mondo S."/>
            <person name="Pangilinan J."/>
            <person name="Riley R."/>
            <person name="Labutti K."/>
            <person name="Andreopoulos B."/>
            <person name="Lipzen A."/>
            <person name="Chen C."/>
            <person name="Yanf M."/>
            <person name="Daum C."/>
            <person name="Ng V."/>
            <person name="Clum A."/>
            <person name="Ohm R."/>
            <person name="Martin F."/>
            <person name="Silar P."/>
            <person name="Natvig D."/>
            <person name="Lalanne C."/>
            <person name="Gautier V."/>
            <person name="Ament-Velasquez S.L."/>
            <person name="Kruys A."/>
            <person name="Hutchinson M.I."/>
            <person name="Powell A.J."/>
            <person name="Barry K."/>
            <person name="Miller A.N."/>
            <person name="Grigoriev I.V."/>
            <person name="Debuchy R."/>
            <person name="Gladieux P."/>
            <person name="Thoren M.H."/>
            <person name="Johannesson H."/>
        </authorList>
    </citation>
    <scope>NUCLEOTIDE SEQUENCE</scope>
    <source>
        <strain evidence="8">PSN309</strain>
    </source>
</reference>
<evidence type="ECO:0000256" key="1">
    <source>
        <dbReference type="ARBA" id="ARBA00001947"/>
    </source>
</evidence>
<dbReference type="SUPFAM" id="SSF55031">
    <property type="entry name" value="Bacterial exopeptidase dimerisation domain"/>
    <property type="match status" value="1"/>
</dbReference>
<evidence type="ECO:0000313" key="8">
    <source>
        <dbReference type="EMBL" id="KAK4192380.1"/>
    </source>
</evidence>
<evidence type="ECO:0000256" key="3">
    <source>
        <dbReference type="ARBA" id="ARBA00022723"/>
    </source>
</evidence>
<reference evidence="8" key="1">
    <citation type="journal article" date="2023" name="Mol. Phylogenet. Evol.">
        <title>Genome-scale phylogeny and comparative genomics of the fungal order Sordariales.</title>
        <authorList>
            <person name="Hensen N."/>
            <person name="Bonometti L."/>
            <person name="Westerberg I."/>
            <person name="Brannstrom I.O."/>
            <person name="Guillou S."/>
            <person name="Cros-Aarteil S."/>
            <person name="Calhoun S."/>
            <person name="Haridas S."/>
            <person name="Kuo A."/>
            <person name="Mondo S."/>
            <person name="Pangilinan J."/>
            <person name="Riley R."/>
            <person name="LaButti K."/>
            <person name="Andreopoulos B."/>
            <person name="Lipzen A."/>
            <person name="Chen C."/>
            <person name="Yan M."/>
            <person name="Daum C."/>
            <person name="Ng V."/>
            <person name="Clum A."/>
            <person name="Steindorff A."/>
            <person name="Ohm R.A."/>
            <person name="Martin F."/>
            <person name="Silar P."/>
            <person name="Natvig D.O."/>
            <person name="Lalanne C."/>
            <person name="Gautier V."/>
            <person name="Ament-Velasquez S.L."/>
            <person name="Kruys A."/>
            <person name="Hutchinson M.I."/>
            <person name="Powell A.J."/>
            <person name="Barry K."/>
            <person name="Miller A.N."/>
            <person name="Grigoriev I.V."/>
            <person name="Debuchy R."/>
            <person name="Gladieux P."/>
            <person name="Hiltunen Thoren M."/>
            <person name="Johannesson H."/>
        </authorList>
    </citation>
    <scope>NUCLEOTIDE SEQUENCE</scope>
    <source>
        <strain evidence="8">PSN309</strain>
    </source>
</reference>
<sequence length="403" mass="43399">MRLPSQFLLLTTFLCSCTSAHPTPNNDDAPAYRNDLLTLHRDLINIPSISGSEGDAALFLQKYLRKHHFTVQLQKIPSSSSSSSKRYNVLAWPPSSSSSNHTPRLLITSHIDVVPPYIPYSINTTSSLSKDTLISGRGSVDAKASVAAQLTALSQLPPSDQIMLLFVVGEETSGVGMKHFSSLQKYQFESAIFGEPTENKLACGHKGITNGIISSRGKAGHSGYPHLGKSATEVLIRALSKIIDTDLGTSERYGNTTVNIGVLQGGVASNVIPKEASARLAIRVAAGNQTTGAKAVQEKIFQILQDVDEEALSAEFTQGYGPVKTECDVEGFEKMVASYGTDVPNLEGDHKSYLYGPGSILVAHGDDEALKLGDLEEAVEGYKRLIEHALRPSKGEEHHRGDL</sequence>
<evidence type="ECO:0000256" key="5">
    <source>
        <dbReference type="ARBA" id="ARBA00022833"/>
    </source>
</evidence>
<dbReference type="InterPro" id="IPR050072">
    <property type="entry name" value="Peptidase_M20A"/>
</dbReference>